<dbReference type="InterPro" id="IPR001611">
    <property type="entry name" value="Leu-rich_rpt"/>
</dbReference>
<keyword evidence="6" id="KW-0723">Serine/threonine-protein kinase</keyword>
<evidence type="ECO:0000313" key="26">
    <source>
        <dbReference type="EnsemblPlants" id="AUR62016694-RA:cds"/>
    </source>
</evidence>
<dbReference type="FunFam" id="3.80.10.10:FF:000095">
    <property type="entry name" value="LRR receptor-like serine/threonine-protein kinase GSO1"/>
    <property type="match status" value="1"/>
</dbReference>
<comment type="subcellular location">
    <subcellularLocation>
        <location evidence="1">Cell membrane</location>
        <topology evidence="1">Single-pass membrane protein</topology>
    </subcellularLocation>
    <subcellularLocation>
        <location evidence="2">Membrane</location>
        <topology evidence="2">Single-pass type I membrane protein</topology>
    </subcellularLocation>
</comment>
<dbReference type="Pfam" id="PF13855">
    <property type="entry name" value="LRR_8"/>
    <property type="match status" value="1"/>
</dbReference>
<dbReference type="InterPro" id="IPR050647">
    <property type="entry name" value="Plant_LRR-RLKs"/>
</dbReference>
<organism evidence="26 27">
    <name type="scientific">Chenopodium quinoa</name>
    <name type="common">Quinoa</name>
    <dbReference type="NCBI Taxonomy" id="63459"/>
    <lineage>
        <taxon>Eukaryota</taxon>
        <taxon>Viridiplantae</taxon>
        <taxon>Streptophyta</taxon>
        <taxon>Embryophyta</taxon>
        <taxon>Tracheophyta</taxon>
        <taxon>Spermatophyta</taxon>
        <taxon>Magnoliopsida</taxon>
        <taxon>eudicotyledons</taxon>
        <taxon>Gunneridae</taxon>
        <taxon>Pentapetalae</taxon>
        <taxon>Caryophyllales</taxon>
        <taxon>Chenopodiaceae</taxon>
        <taxon>Chenopodioideae</taxon>
        <taxon>Atripliceae</taxon>
        <taxon>Chenopodium</taxon>
    </lineage>
</organism>
<dbReference type="SMART" id="SM00365">
    <property type="entry name" value="LRR_SD22"/>
    <property type="match status" value="6"/>
</dbReference>
<protein>
    <recommendedName>
        <fullName evidence="4">non-specific serine/threonine protein kinase</fullName>
        <ecNumber evidence="4">2.7.11.1</ecNumber>
    </recommendedName>
</protein>
<reference evidence="26" key="1">
    <citation type="journal article" date="2017" name="Nature">
        <title>The genome of Chenopodium quinoa.</title>
        <authorList>
            <person name="Jarvis D.E."/>
            <person name="Ho Y.S."/>
            <person name="Lightfoot D.J."/>
            <person name="Schmoeckel S.M."/>
            <person name="Li B."/>
            <person name="Borm T.J.A."/>
            <person name="Ohyanagi H."/>
            <person name="Mineta K."/>
            <person name="Michell C.T."/>
            <person name="Saber N."/>
            <person name="Kharbatia N.M."/>
            <person name="Rupper R.R."/>
            <person name="Sharp A.R."/>
            <person name="Dally N."/>
            <person name="Boughton B.A."/>
            <person name="Woo Y.H."/>
            <person name="Gao G."/>
            <person name="Schijlen E.G.W.M."/>
            <person name="Guo X."/>
            <person name="Momin A.A."/>
            <person name="Negrao S."/>
            <person name="Al-Babili S."/>
            <person name="Gehring C."/>
            <person name="Roessner U."/>
            <person name="Jung C."/>
            <person name="Murphy K."/>
            <person name="Arold S.T."/>
            <person name="Gojobori T."/>
            <person name="van der Linden C.G."/>
            <person name="van Loo E.N."/>
            <person name="Jellen E.N."/>
            <person name="Maughan P.J."/>
            <person name="Tester M."/>
        </authorList>
    </citation>
    <scope>NUCLEOTIDE SEQUENCE [LARGE SCALE GENOMIC DNA]</scope>
    <source>
        <strain evidence="26">cv. PI 614886</strain>
    </source>
</reference>
<dbReference type="InterPro" id="IPR001245">
    <property type="entry name" value="Ser-Thr/Tyr_kinase_cat_dom"/>
</dbReference>
<evidence type="ECO:0000256" key="12">
    <source>
        <dbReference type="ARBA" id="ARBA00022737"/>
    </source>
</evidence>
<dbReference type="OrthoDB" id="676979at2759"/>
<dbReference type="OMA" id="HLGHGIE"/>
<keyword evidence="5" id="KW-1003">Cell membrane</keyword>
<dbReference type="FunFam" id="1.10.510.10:FF:000358">
    <property type="entry name" value="Putative leucine-rich repeat receptor-like serine/threonine-protein kinase"/>
    <property type="match status" value="1"/>
</dbReference>
<feature type="signal peptide" evidence="24">
    <location>
        <begin position="1"/>
        <end position="25"/>
    </location>
</feature>
<evidence type="ECO:0000256" key="3">
    <source>
        <dbReference type="ARBA" id="ARBA00008684"/>
    </source>
</evidence>
<keyword evidence="7" id="KW-0597">Phosphoprotein</keyword>
<evidence type="ECO:0000256" key="9">
    <source>
        <dbReference type="ARBA" id="ARBA00022679"/>
    </source>
</evidence>
<evidence type="ECO:0000256" key="14">
    <source>
        <dbReference type="ARBA" id="ARBA00022777"/>
    </source>
</evidence>
<dbReference type="InterPro" id="IPR003591">
    <property type="entry name" value="Leu-rich_rpt_typical-subtyp"/>
</dbReference>
<gene>
    <name evidence="26" type="primary">LOC110705042</name>
</gene>
<keyword evidence="9" id="KW-0808">Transferase</keyword>
<keyword evidence="15 22" id="KW-0067">ATP-binding</keyword>
<evidence type="ECO:0000256" key="24">
    <source>
        <dbReference type="SAM" id="SignalP"/>
    </source>
</evidence>
<feature type="chain" id="PRO_5031450466" description="non-specific serine/threonine protein kinase" evidence="24">
    <location>
        <begin position="26"/>
        <end position="1018"/>
    </location>
</feature>
<dbReference type="KEGG" id="cqi:110705042"/>
<proteinExistence type="inferred from homology"/>
<dbReference type="RefSeq" id="XP_021738558.1">
    <property type="nucleotide sequence ID" value="XM_021882866.1"/>
</dbReference>
<dbReference type="Gene3D" id="3.30.200.20">
    <property type="entry name" value="Phosphorylase Kinase, domain 1"/>
    <property type="match status" value="1"/>
</dbReference>
<evidence type="ECO:0000256" key="8">
    <source>
        <dbReference type="ARBA" id="ARBA00022614"/>
    </source>
</evidence>
<dbReference type="AlphaFoldDB" id="A0A803LP15"/>
<dbReference type="PANTHER" id="PTHR48056">
    <property type="entry name" value="LRR RECEPTOR-LIKE SERINE/THREONINE-PROTEIN KINASE-RELATED"/>
    <property type="match status" value="1"/>
</dbReference>
<feature type="domain" description="Protein kinase" evidence="25">
    <location>
        <begin position="706"/>
        <end position="979"/>
    </location>
</feature>
<dbReference type="FunFam" id="3.80.10.10:FF:000288">
    <property type="entry name" value="LRR receptor-like serine/threonine-protein kinase EFR"/>
    <property type="match status" value="1"/>
</dbReference>
<dbReference type="Proteomes" id="UP000596660">
    <property type="component" value="Unplaced"/>
</dbReference>
<comment type="catalytic activity">
    <reaction evidence="20">
        <text>L-threonyl-[protein] + ATP = O-phospho-L-threonyl-[protein] + ADP + H(+)</text>
        <dbReference type="Rhea" id="RHEA:46608"/>
        <dbReference type="Rhea" id="RHEA-COMP:11060"/>
        <dbReference type="Rhea" id="RHEA-COMP:11605"/>
        <dbReference type="ChEBI" id="CHEBI:15378"/>
        <dbReference type="ChEBI" id="CHEBI:30013"/>
        <dbReference type="ChEBI" id="CHEBI:30616"/>
        <dbReference type="ChEBI" id="CHEBI:61977"/>
        <dbReference type="ChEBI" id="CHEBI:456216"/>
        <dbReference type="EC" id="2.7.11.1"/>
    </reaction>
</comment>
<dbReference type="GeneID" id="110705042"/>
<keyword evidence="19" id="KW-0325">Glycoprotein</keyword>
<evidence type="ECO:0000256" key="17">
    <source>
        <dbReference type="ARBA" id="ARBA00023136"/>
    </source>
</evidence>
<dbReference type="InterPro" id="IPR013210">
    <property type="entry name" value="LRR_N_plant-typ"/>
</dbReference>
<evidence type="ECO:0000256" key="13">
    <source>
        <dbReference type="ARBA" id="ARBA00022741"/>
    </source>
</evidence>
<dbReference type="FunFam" id="3.30.200.20:FF:000432">
    <property type="entry name" value="LRR receptor-like serine/threonine-protein kinase EFR"/>
    <property type="match status" value="1"/>
</dbReference>
<dbReference type="SUPFAM" id="SSF56112">
    <property type="entry name" value="Protein kinase-like (PK-like)"/>
    <property type="match status" value="1"/>
</dbReference>
<dbReference type="GO" id="GO:0005886">
    <property type="term" value="C:plasma membrane"/>
    <property type="evidence" value="ECO:0007669"/>
    <property type="project" value="UniProtKB-SubCell"/>
</dbReference>
<feature type="transmembrane region" description="Helical" evidence="23">
    <location>
        <begin position="647"/>
        <end position="670"/>
    </location>
</feature>
<dbReference type="InterPro" id="IPR017441">
    <property type="entry name" value="Protein_kinase_ATP_BS"/>
</dbReference>
<keyword evidence="17 23" id="KW-0472">Membrane</keyword>
<dbReference type="GO" id="GO:0033612">
    <property type="term" value="F:receptor serine/threonine kinase binding"/>
    <property type="evidence" value="ECO:0007669"/>
    <property type="project" value="TreeGrafter"/>
</dbReference>
<evidence type="ECO:0000256" key="16">
    <source>
        <dbReference type="ARBA" id="ARBA00022989"/>
    </source>
</evidence>
<sequence>MYRVYGLICVTTWLLLMCCLSFAIAGNNETDKLALIEFKAGITDDPFGVMSSWNDTIHFCEWYGVTCGHRHQRVTTLDLNSSKLTGTISPHLGNLSFLNKLILYDNSFSGIIPSEIGRLHRLQRLGLNNNSIGGEIPSSIEGCYSLIGVSFEGNNLVGEIPSTLGSMSRLKFLLLGENNLTGNIPSSIGNLSSLSMLSLIGNNLVGRIPDSIGNLKNLTSLYLSNNKLSGVVPPSIFNLSLLKELGLSQNDLEGSLPSGLGNTLPFLEWFSIAGNRFSGEIPTSISNLTNLESLFFSSNNLQGQVPSLHKLTNLTRLSLDENSLGNGQAGDLDFISSLVDATNLQWLELSKNNFKGIFPKTICKFSFLTTLVINDNNIAGEIPSCIENLAELQYFAANDNALVGTIPLGIGKFKALRGLYLNNNHLSGVIPPSIGNLTMLSIFNLCNNDLDDQIPSSLGNCGSLIFLSLCNNSLSGKIPSIIFSLTSLSIGLDLSGNQLTGPLPDEVGHLSSLNALDVSQNKLSGHIPSSLGSCTSLELLNLWQNNFYGTIPESLQTLKGLLGLDLSYNNLSGEIPKFISSLQLQNLDISYNNLEGEVPTNGIFSNTSGLLIGGNSHLCGGIPELKLPKCRFTRDTHKRRVERRKKLMIAVLFGITGVCLFVSILVLLLCNFCKREKAMEPVTSNNDIENFPNISYQMLLKATNGFSSEHVLGSGVSGVVYKGTLDEEGSSVVAIKKFNLEYRGALKSFLAECGVLQSIRHRNLVKVITACSSIDHQGRDFKALVYEYMSNGSLEDWLHPPETTSVVEGTNDTSKYLNLYQRLDIAIDVAFALDYLHHHHGASVAHCDLKASNVLLDDDMVAHVGDFGLAKFFTEANNAIHTSQSSSIGVRGTIGYAPPEYGLGNEVSTSGDVYSFGILLLELFTGRRPTNNMFKEGLSLHSFVKGALPQQVTEILDHILLADINGVETNNIMILEALISVLEIALSCSIETPRERLDMSDVVAKLTSVRTTLLGTRL</sequence>
<dbReference type="EnsemblPlants" id="AUR62016694-RA">
    <property type="protein sequence ID" value="AUR62016694-RA:cds"/>
    <property type="gene ID" value="AUR62016694"/>
</dbReference>
<evidence type="ECO:0000256" key="15">
    <source>
        <dbReference type="ARBA" id="ARBA00022840"/>
    </source>
</evidence>
<dbReference type="Gramene" id="AUR62016694-RA">
    <property type="protein sequence ID" value="AUR62016694-RA:cds"/>
    <property type="gene ID" value="AUR62016694"/>
</dbReference>
<keyword evidence="18" id="KW-0675">Receptor</keyword>
<dbReference type="GO" id="GO:0005524">
    <property type="term" value="F:ATP binding"/>
    <property type="evidence" value="ECO:0007669"/>
    <property type="project" value="UniProtKB-UniRule"/>
</dbReference>
<dbReference type="Pfam" id="PF07714">
    <property type="entry name" value="PK_Tyr_Ser-Thr"/>
    <property type="match status" value="1"/>
</dbReference>
<evidence type="ECO:0000256" key="6">
    <source>
        <dbReference type="ARBA" id="ARBA00022527"/>
    </source>
</evidence>
<evidence type="ECO:0000313" key="27">
    <source>
        <dbReference type="Proteomes" id="UP000596660"/>
    </source>
</evidence>
<evidence type="ECO:0000256" key="5">
    <source>
        <dbReference type="ARBA" id="ARBA00022475"/>
    </source>
</evidence>
<evidence type="ECO:0000256" key="7">
    <source>
        <dbReference type="ARBA" id="ARBA00022553"/>
    </source>
</evidence>
<keyword evidence="8" id="KW-0433">Leucine-rich repeat</keyword>
<dbReference type="Gene3D" id="3.80.10.10">
    <property type="entry name" value="Ribonuclease Inhibitor"/>
    <property type="match status" value="4"/>
</dbReference>
<keyword evidence="14" id="KW-0418">Kinase</keyword>
<keyword evidence="10 23" id="KW-0812">Transmembrane</keyword>
<evidence type="ECO:0000256" key="21">
    <source>
        <dbReference type="ARBA" id="ARBA00048679"/>
    </source>
</evidence>
<evidence type="ECO:0000256" key="19">
    <source>
        <dbReference type="ARBA" id="ARBA00023180"/>
    </source>
</evidence>
<keyword evidence="27" id="KW-1185">Reference proteome</keyword>
<comment type="similarity">
    <text evidence="3">Belongs to the protein kinase superfamily. Ser/Thr protein kinase family.</text>
</comment>
<feature type="binding site" evidence="22">
    <location>
        <position position="737"/>
    </location>
    <ligand>
        <name>ATP</name>
        <dbReference type="ChEBI" id="CHEBI:30616"/>
    </ligand>
</feature>
<evidence type="ECO:0000256" key="11">
    <source>
        <dbReference type="ARBA" id="ARBA00022729"/>
    </source>
</evidence>
<dbReference type="PROSITE" id="PS50011">
    <property type="entry name" value="PROTEIN_KINASE_DOM"/>
    <property type="match status" value="1"/>
</dbReference>
<dbReference type="InterPro" id="IPR000719">
    <property type="entry name" value="Prot_kinase_dom"/>
</dbReference>
<dbReference type="PROSITE" id="PS00108">
    <property type="entry name" value="PROTEIN_KINASE_ST"/>
    <property type="match status" value="1"/>
</dbReference>
<evidence type="ECO:0000256" key="18">
    <source>
        <dbReference type="ARBA" id="ARBA00023170"/>
    </source>
</evidence>
<evidence type="ECO:0000259" key="25">
    <source>
        <dbReference type="PROSITE" id="PS50011"/>
    </source>
</evidence>
<keyword evidence="16 23" id="KW-1133">Transmembrane helix</keyword>
<evidence type="ECO:0000256" key="20">
    <source>
        <dbReference type="ARBA" id="ARBA00047899"/>
    </source>
</evidence>
<dbReference type="SMART" id="SM00369">
    <property type="entry name" value="LRR_TYP"/>
    <property type="match status" value="8"/>
</dbReference>
<comment type="catalytic activity">
    <reaction evidence="21">
        <text>L-seryl-[protein] + ATP = O-phospho-L-seryl-[protein] + ADP + H(+)</text>
        <dbReference type="Rhea" id="RHEA:17989"/>
        <dbReference type="Rhea" id="RHEA-COMP:9863"/>
        <dbReference type="Rhea" id="RHEA-COMP:11604"/>
        <dbReference type="ChEBI" id="CHEBI:15378"/>
        <dbReference type="ChEBI" id="CHEBI:29999"/>
        <dbReference type="ChEBI" id="CHEBI:30616"/>
        <dbReference type="ChEBI" id="CHEBI:83421"/>
        <dbReference type="ChEBI" id="CHEBI:456216"/>
        <dbReference type="EC" id="2.7.11.1"/>
    </reaction>
</comment>
<name>A0A803LP15_CHEQI</name>
<evidence type="ECO:0000256" key="2">
    <source>
        <dbReference type="ARBA" id="ARBA00004479"/>
    </source>
</evidence>
<dbReference type="SUPFAM" id="SSF52058">
    <property type="entry name" value="L domain-like"/>
    <property type="match status" value="2"/>
</dbReference>
<dbReference type="InterPro" id="IPR011009">
    <property type="entry name" value="Kinase-like_dom_sf"/>
</dbReference>
<keyword evidence="11 24" id="KW-0732">Signal</keyword>
<evidence type="ECO:0000256" key="4">
    <source>
        <dbReference type="ARBA" id="ARBA00012513"/>
    </source>
</evidence>
<dbReference type="Pfam" id="PF00560">
    <property type="entry name" value="LRR_1"/>
    <property type="match status" value="12"/>
</dbReference>
<dbReference type="PROSITE" id="PS00107">
    <property type="entry name" value="PROTEIN_KINASE_ATP"/>
    <property type="match status" value="1"/>
</dbReference>
<evidence type="ECO:0000256" key="22">
    <source>
        <dbReference type="PROSITE-ProRule" id="PRU10141"/>
    </source>
</evidence>
<dbReference type="EC" id="2.7.11.1" evidence="4"/>
<dbReference type="InterPro" id="IPR008271">
    <property type="entry name" value="Ser/Thr_kinase_AS"/>
</dbReference>
<accession>A0A803LP15</accession>
<keyword evidence="12" id="KW-0677">Repeat</keyword>
<dbReference type="InterPro" id="IPR032675">
    <property type="entry name" value="LRR_dom_sf"/>
</dbReference>
<dbReference type="GO" id="GO:0004674">
    <property type="term" value="F:protein serine/threonine kinase activity"/>
    <property type="evidence" value="ECO:0007669"/>
    <property type="project" value="UniProtKB-KW"/>
</dbReference>
<evidence type="ECO:0000256" key="23">
    <source>
        <dbReference type="SAM" id="Phobius"/>
    </source>
</evidence>
<dbReference type="Pfam" id="PF08263">
    <property type="entry name" value="LRRNT_2"/>
    <property type="match status" value="1"/>
</dbReference>
<reference evidence="26" key="2">
    <citation type="submission" date="2021-03" db="UniProtKB">
        <authorList>
            <consortium name="EnsemblPlants"/>
        </authorList>
    </citation>
    <scope>IDENTIFICATION</scope>
</reference>
<keyword evidence="13 22" id="KW-0547">Nucleotide-binding</keyword>
<dbReference type="Gene3D" id="1.10.510.10">
    <property type="entry name" value="Transferase(Phosphotransferase) domain 1"/>
    <property type="match status" value="1"/>
</dbReference>
<evidence type="ECO:0000256" key="10">
    <source>
        <dbReference type="ARBA" id="ARBA00022692"/>
    </source>
</evidence>
<dbReference type="PANTHER" id="PTHR48056:SF89">
    <property type="entry name" value="OS06G0585982 PROTEIN"/>
    <property type="match status" value="1"/>
</dbReference>
<evidence type="ECO:0000256" key="1">
    <source>
        <dbReference type="ARBA" id="ARBA00004162"/>
    </source>
</evidence>
<dbReference type="SMART" id="SM00220">
    <property type="entry name" value="S_TKc"/>
    <property type="match status" value="1"/>
</dbReference>